<feature type="transmembrane region" description="Helical" evidence="1">
    <location>
        <begin position="95"/>
        <end position="118"/>
    </location>
</feature>
<evidence type="ECO:0000313" key="3">
    <source>
        <dbReference type="Proteomes" id="UP000437709"/>
    </source>
</evidence>
<feature type="transmembrane region" description="Helical" evidence="1">
    <location>
        <begin position="59"/>
        <end position="83"/>
    </location>
</feature>
<reference evidence="2 3" key="1">
    <citation type="submission" date="2019-10" db="EMBL/GenBank/DDBJ databases">
        <title>Georgenia wutianyii sp. nov. and Georgenia yuyongxinii sp. nov. isolated from plateau pika (Ochotona curzoniae) in the Qinghai-Tibet plateau of China.</title>
        <authorList>
            <person name="Tian Z."/>
        </authorList>
    </citation>
    <scope>NUCLEOTIDE SEQUENCE [LARGE SCALE GENOMIC DNA]</scope>
    <source>
        <strain evidence="2 3">JCM 19765</strain>
    </source>
</reference>
<dbReference type="Proteomes" id="UP000437709">
    <property type="component" value="Unassembled WGS sequence"/>
</dbReference>
<evidence type="ECO:0000313" key="2">
    <source>
        <dbReference type="EMBL" id="MPV38090.1"/>
    </source>
</evidence>
<comment type="caution">
    <text evidence="2">The sequence shown here is derived from an EMBL/GenBank/DDBJ whole genome shotgun (WGS) entry which is preliminary data.</text>
</comment>
<keyword evidence="1" id="KW-0472">Membrane</keyword>
<keyword evidence="1" id="KW-0812">Transmembrane</keyword>
<name>A0A6N7EJ37_9MICO</name>
<sequence>MSWPLVLGLGAVALLWPLMQLTGLADAIGRQATPLVVALAVALVWVGVVGLGRAPRPVLTLTLAGVAYGVYLLVLGIVLGPALGDGGIPLSAIPWAMAPMLALDAFYGFLAGLLALVVQNVRGGRS</sequence>
<keyword evidence="3" id="KW-1185">Reference proteome</keyword>
<protein>
    <submittedName>
        <fullName evidence="2">Uncharacterized protein</fullName>
    </submittedName>
</protein>
<keyword evidence="1" id="KW-1133">Transmembrane helix</keyword>
<gene>
    <name evidence="2" type="ORF">GB881_13725</name>
</gene>
<dbReference type="AlphaFoldDB" id="A0A6N7EJ37"/>
<evidence type="ECO:0000256" key="1">
    <source>
        <dbReference type="SAM" id="Phobius"/>
    </source>
</evidence>
<accession>A0A6N7EJ37</accession>
<dbReference type="EMBL" id="WHPC01000062">
    <property type="protein sequence ID" value="MPV38090.1"/>
    <property type="molecule type" value="Genomic_DNA"/>
</dbReference>
<organism evidence="2 3">
    <name type="scientific">Georgenia subflava</name>
    <dbReference type="NCBI Taxonomy" id="1622177"/>
    <lineage>
        <taxon>Bacteria</taxon>
        <taxon>Bacillati</taxon>
        <taxon>Actinomycetota</taxon>
        <taxon>Actinomycetes</taxon>
        <taxon>Micrococcales</taxon>
        <taxon>Bogoriellaceae</taxon>
        <taxon>Georgenia</taxon>
    </lineage>
</organism>
<feature type="transmembrane region" description="Helical" evidence="1">
    <location>
        <begin position="35"/>
        <end position="52"/>
    </location>
</feature>
<proteinExistence type="predicted"/>